<gene>
    <name evidence="1" type="ORF">WKI67_35045</name>
</gene>
<dbReference type="EMBL" id="JBBKAJ010000022">
    <property type="protein sequence ID" value="MEJ8638587.1"/>
    <property type="molecule type" value="Genomic_DNA"/>
</dbReference>
<reference evidence="1" key="1">
    <citation type="submission" date="2024-03" db="EMBL/GenBank/DDBJ databases">
        <title>Novel Streptomyces species of biotechnological and ecological value are a feature of Machair soil.</title>
        <authorList>
            <person name="Prole J.R."/>
            <person name="Goodfellow M."/>
            <person name="Allenby N."/>
            <person name="Ward A.C."/>
        </authorList>
    </citation>
    <scope>NUCLEOTIDE SEQUENCE</scope>
    <source>
        <strain evidence="1">MS2.AVA.5</strain>
    </source>
</reference>
<comment type="caution">
    <text evidence="1">The sequence shown here is derived from an EMBL/GenBank/DDBJ whole genome shotgun (WGS) entry which is preliminary data.</text>
</comment>
<dbReference type="Proteomes" id="UP001377168">
    <property type="component" value="Unassembled WGS sequence"/>
</dbReference>
<keyword evidence="2" id="KW-1185">Reference proteome</keyword>
<evidence type="ECO:0000313" key="2">
    <source>
        <dbReference type="Proteomes" id="UP001377168"/>
    </source>
</evidence>
<accession>A0ACC6Q4F6</accession>
<name>A0ACC6Q4F6_9ACTN</name>
<organism evidence="1 2">
    <name type="scientific">Streptomyces achmelvichensis</name>
    <dbReference type="NCBI Taxonomy" id="3134111"/>
    <lineage>
        <taxon>Bacteria</taxon>
        <taxon>Bacillati</taxon>
        <taxon>Actinomycetota</taxon>
        <taxon>Actinomycetes</taxon>
        <taxon>Kitasatosporales</taxon>
        <taxon>Streptomycetaceae</taxon>
        <taxon>Streptomyces</taxon>
    </lineage>
</organism>
<evidence type="ECO:0000313" key="1">
    <source>
        <dbReference type="EMBL" id="MEJ8638587.1"/>
    </source>
</evidence>
<proteinExistence type="predicted"/>
<protein>
    <submittedName>
        <fullName evidence="1">Uncharacterized protein</fullName>
    </submittedName>
</protein>
<sequence length="201" mass="22268">MTPSPVPTTAPAFEHPPTAVGYRRLMLRRRMWLAAFLCLPAVLVWIAAELSLPDRAIPLFIVVLLLCPVLVLASAAALLCTPRTARILQSYVWQEYPCSYPPRGQRRDFVVVVTVAPGHEVTLHTTPYRHNLQHKRDPHPGVIWFAGDPHSGGVVSPVGGHAPLRVASTALWDRDPQLPPADAVAEQAGLARDGRYVRRWF</sequence>